<dbReference type="AlphaFoldDB" id="A0A7J0D9W0"/>
<feature type="transmembrane region" description="Helical" evidence="2">
    <location>
        <begin position="196"/>
        <end position="219"/>
    </location>
</feature>
<organism evidence="3 4">
    <name type="scientific">Actinidia rufa</name>
    <dbReference type="NCBI Taxonomy" id="165716"/>
    <lineage>
        <taxon>Eukaryota</taxon>
        <taxon>Viridiplantae</taxon>
        <taxon>Streptophyta</taxon>
        <taxon>Embryophyta</taxon>
        <taxon>Tracheophyta</taxon>
        <taxon>Spermatophyta</taxon>
        <taxon>Magnoliopsida</taxon>
        <taxon>eudicotyledons</taxon>
        <taxon>Gunneridae</taxon>
        <taxon>Pentapetalae</taxon>
        <taxon>asterids</taxon>
        <taxon>Ericales</taxon>
        <taxon>Actinidiaceae</taxon>
        <taxon>Actinidia</taxon>
    </lineage>
</organism>
<evidence type="ECO:0000313" key="4">
    <source>
        <dbReference type="Proteomes" id="UP000585474"/>
    </source>
</evidence>
<feature type="region of interest" description="Disordered" evidence="1">
    <location>
        <begin position="1"/>
        <end position="33"/>
    </location>
</feature>
<feature type="region of interest" description="Disordered" evidence="1">
    <location>
        <begin position="76"/>
        <end position="115"/>
    </location>
</feature>
<keyword evidence="4" id="KW-1185">Reference proteome</keyword>
<keyword evidence="2" id="KW-1133">Transmembrane helix</keyword>
<gene>
    <name evidence="3" type="ORF">Acr_00g0012910</name>
</gene>
<feature type="compositionally biased region" description="Basic and acidic residues" evidence="1">
    <location>
        <begin position="76"/>
        <end position="87"/>
    </location>
</feature>
<comment type="caution">
    <text evidence="3">The sequence shown here is derived from an EMBL/GenBank/DDBJ whole genome shotgun (WGS) entry which is preliminary data.</text>
</comment>
<evidence type="ECO:0000256" key="2">
    <source>
        <dbReference type="SAM" id="Phobius"/>
    </source>
</evidence>
<name>A0A7J0D9W0_9ERIC</name>
<protein>
    <submittedName>
        <fullName evidence="3">Uncharacterized protein</fullName>
    </submittedName>
</protein>
<keyword evidence="2" id="KW-0472">Membrane</keyword>
<sequence>MEYNKGDNEGTNDKDGDVPQVGTEEGESRQSEMIFRNVEEDQCKEVRHPSHCGEGHCDGHLEGHSTYTYKGKEDLSKRQGVHGDGRPAKKVKGIHDAPLTSPKKKSPTKKSGIPLPAPVANERVILAQPTTTSACSNGGDSTGLGASAIKDTAVVIKLAQSSLLPADVEMVNKMELDEVAAKFYHLNAQVNKSKHLYFPSIFFGLMFHLEALFCMRLFWGPPWSGKLGKYKKVWSLGKSPSRP</sequence>
<keyword evidence="2" id="KW-0812">Transmembrane</keyword>
<accession>A0A7J0D9W0</accession>
<proteinExistence type="predicted"/>
<reference evidence="4" key="1">
    <citation type="submission" date="2019-07" db="EMBL/GenBank/DDBJ databases">
        <title>De Novo Assembly of kiwifruit Actinidia rufa.</title>
        <authorList>
            <person name="Sugita-Konishi S."/>
            <person name="Sato K."/>
            <person name="Mori E."/>
            <person name="Abe Y."/>
            <person name="Kisaki G."/>
            <person name="Hamano K."/>
            <person name="Suezawa K."/>
            <person name="Otani M."/>
            <person name="Fukuda T."/>
            <person name="Manabe T."/>
            <person name="Gomi K."/>
            <person name="Tabuchi M."/>
            <person name="Akimitsu K."/>
            <person name="Kataoka I."/>
        </authorList>
    </citation>
    <scope>NUCLEOTIDE SEQUENCE [LARGE SCALE GENOMIC DNA]</scope>
    <source>
        <strain evidence="4">cv. Fuchu</strain>
    </source>
</reference>
<evidence type="ECO:0000256" key="1">
    <source>
        <dbReference type="SAM" id="MobiDB-lite"/>
    </source>
</evidence>
<dbReference type="Proteomes" id="UP000585474">
    <property type="component" value="Unassembled WGS sequence"/>
</dbReference>
<evidence type="ECO:0000313" key="3">
    <source>
        <dbReference type="EMBL" id="GFS30602.1"/>
    </source>
</evidence>
<feature type="compositionally biased region" description="Basic and acidic residues" evidence="1">
    <location>
        <begin position="1"/>
        <end position="17"/>
    </location>
</feature>
<dbReference type="EMBL" id="BJWL01000125">
    <property type="protein sequence ID" value="GFS30602.1"/>
    <property type="molecule type" value="Genomic_DNA"/>
</dbReference>